<dbReference type="Pfam" id="PF00174">
    <property type="entry name" value="Oxidored_molyb"/>
    <property type="match status" value="1"/>
</dbReference>
<keyword evidence="2" id="KW-0472">Membrane</keyword>
<dbReference type="InterPro" id="IPR000572">
    <property type="entry name" value="OxRdtase_Mopterin-bd_dom"/>
</dbReference>
<gene>
    <name evidence="4" type="ORF">MT2528_0829</name>
</gene>
<dbReference type="NCBIfam" id="TIGR01409">
    <property type="entry name" value="TAT_signal_seq"/>
    <property type="match status" value="1"/>
</dbReference>
<evidence type="ECO:0000259" key="3">
    <source>
        <dbReference type="Pfam" id="PF00174"/>
    </source>
</evidence>
<dbReference type="EMBL" id="FPLJ01000023">
    <property type="protein sequence ID" value="SGY85349.1"/>
    <property type="molecule type" value="Genomic_DNA"/>
</dbReference>
<protein>
    <submittedName>
        <fullName evidence="4">Oxidoreductase, molybdopterin binding protein</fullName>
    </submittedName>
</protein>
<dbReference type="RefSeq" id="WP_170860713.1">
    <property type="nucleotide sequence ID" value="NZ_CAWQZC010000067.1"/>
</dbReference>
<evidence type="ECO:0000313" key="5">
    <source>
        <dbReference type="Proteomes" id="UP000182660"/>
    </source>
</evidence>
<keyword evidence="5" id="KW-1185">Reference proteome</keyword>
<evidence type="ECO:0000313" key="4">
    <source>
        <dbReference type="EMBL" id="SGY85349.1"/>
    </source>
</evidence>
<dbReference type="InterPro" id="IPR036374">
    <property type="entry name" value="OxRdtase_Mopterin-bd_sf"/>
</dbReference>
<dbReference type="PANTHER" id="PTHR43032:SF2">
    <property type="entry name" value="BLL0505 PROTEIN"/>
    <property type="match status" value="1"/>
</dbReference>
<organism evidence="4 5">
    <name type="scientific">Moritella viscosa</name>
    <dbReference type="NCBI Taxonomy" id="80854"/>
    <lineage>
        <taxon>Bacteria</taxon>
        <taxon>Pseudomonadati</taxon>
        <taxon>Pseudomonadota</taxon>
        <taxon>Gammaproteobacteria</taxon>
        <taxon>Alteromonadales</taxon>
        <taxon>Moritellaceae</taxon>
        <taxon>Moritella</taxon>
    </lineage>
</organism>
<name>A0ABY1HC15_9GAMM</name>
<accession>A0ABY1HC15</accession>
<feature type="domain" description="Oxidoreductase molybdopterin-binding" evidence="3">
    <location>
        <begin position="86"/>
        <end position="228"/>
    </location>
</feature>
<evidence type="ECO:0000256" key="2">
    <source>
        <dbReference type="SAM" id="Phobius"/>
    </source>
</evidence>
<sequence length="239" mass="26607">MTYKQLTLSRRGFLSGLGALAITGGTLGSLSLLPNFREKILTASSTWNDITQGIILSADRMAPTFTESEISQNFPYNGFYPEAYAPALNSDTWRLELGGLIKNKTPLSLFDLRSMQQEAQITRMICIEGWSAVGQWSGVPLHLLLHRIEADFHNTVVRIDCADGYHTSIDMASAMHPQTILALNFLGQPLSQSFGAPVRLRIPVKLGFKNAKFITRISVHKTHQGGYWEDQGYNWFSGL</sequence>
<dbReference type="InterPro" id="IPR019546">
    <property type="entry name" value="TAT_signal_bac_arc"/>
</dbReference>
<keyword evidence="2" id="KW-1133">Transmembrane helix</keyword>
<keyword evidence="2" id="KW-0812">Transmembrane</keyword>
<dbReference type="PANTHER" id="PTHR43032">
    <property type="entry name" value="PROTEIN-METHIONINE-SULFOXIDE REDUCTASE"/>
    <property type="match status" value="1"/>
</dbReference>
<dbReference type="InterPro" id="IPR006311">
    <property type="entry name" value="TAT_signal"/>
</dbReference>
<dbReference type="Proteomes" id="UP000182660">
    <property type="component" value="Unassembled WGS sequence"/>
</dbReference>
<reference evidence="4 5" key="1">
    <citation type="submission" date="2016-11" db="EMBL/GenBank/DDBJ databases">
        <authorList>
            <person name="Klemetsen T."/>
        </authorList>
    </citation>
    <scope>NUCLEOTIDE SEQUENCE [LARGE SCALE GENOMIC DNA]</scope>
    <source>
        <strain evidence="4">MT 2528</strain>
    </source>
</reference>
<dbReference type="PROSITE" id="PS51318">
    <property type="entry name" value="TAT"/>
    <property type="match status" value="1"/>
</dbReference>
<evidence type="ECO:0000256" key="1">
    <source>
        <dbReference type="ARBA" id="ARBA00022729"/>
    </source>
</evidence>
<feature type="transmembrane region" description="Helical" evidence="2">
    <location>
        <begin position="12"/>
        <end position="33"/>
    </location>
</feature>
<proteinExistence type="predicted"/>
<keyword evidence="1" id="KW-0732">Signal</keyword>
<dbReference type="SUPFAM" id="SSF56524">
    <property type="entry name" value="Oxidoreductase molybdopterin-binding domain"/>
    <property type="match status" value="1"/>
</dbReference>
<dbReference type="Gene3D" id="3.90.420.10">
    <property type="entry name" value="Oxidoreductase, molybdopterin-binding domain"/>
    <property type="match status" value="1"/>
</dbReference>
<comment type="caution">
    <text evidence="4">The sequence shown here is derived from an EMBL/GenBank/DDBJ whole genome shotgun (WGS) entry which is preliminary data.</text>
</comment>
<dbReference type="GeneID" id="61294494"/>